<sequence length="230" mass="25492">MFQRPSQASSRADRILDAAAMLLLRMGYRKVTIEDIAKQADIGKGTVYLHWRSKEQLFQALLRRESIVLVEGMRDRLRSDVAEIKPHRLVRSSFLAVHQRPLTMALVVGNVELLGKLREGTLGSKELLVTDRFFEILARHGLLRADVPNIVHALRATSAGFYLLGTVDPTSVGLDVEARADALAHVIRHAFEPAGEPPKEVLAAAAAELCAIFDDLIACYRTWIYAAEPG</sequence>
<feature type="DNA-binding region" description="H-T-H motif" evidence="4">
    <location>
        <begin position="32"/>
        <end position="51"/>
    </location>
</feature>
<dbReference type="GO" id="GO:0000976">
    <property type="term" value="F:transcription cis-regulatory region binding"/>
    <property type="evidence" value="ECO:0007669"/>
    <property type="project" value="TreeGrafter"/>
</dbReference>
<dbReference type="InterPro" id="IPR023772">
    <property type="entry name" value="DNA-bd_HTH_TetR-type_CS"/>
</dbReference>
<feature type="domain" description="HTH tetR-type" evidence="5">
    <location>
        <begin position="9"/>
        <end position="69"/>
    </location>
</feature>
<evidence type="ECO:0000256" key="3">
    <source>
        <dbReference type="ARBA" id="ARBA00023163"/>
    </source>
</evidence>
<protein>
    <submittedName>
        <fullName evidence="6">TetR/AcrR family transcriptional regulator</fullName>
    </submittedName>
</protein>
<keyword evidence="7" id="KW-1185">Reference proteome</keyword>
<keyword evidence="2 4" id="KW-0238">DNA-binding</keyword>
<comment type="caution">
    <text evidence="6">The sequence shown here is derived from an EMBL/GenBank/DDBJ whole genome shotgun (WGS) entry which is preliminary data.</text>
</comment>
<dbReference type="SUPFAM" id="SSF46689">
    <property type="entry name" value="Homeodomain-like"/>
    <property type="match status" value="1"/>
</dbReference>
<dbReference type="PROSITE" id="PS01081">
    <property type="entry name" value="HTH_TETR_1"/>
    <property type="match status" value="1"/>
</dbReference>
<evidence type="ECO:0000256" key="2">
    <source>
        <dbReference type="ARBA" id="ARBA00023125"/>
    </source>
</evidence>
<name>A0A4U1IQK1_9BACT</name>
<dbReference type="PRINTS" id="PR00455">
    <property type="entry name" value="HTHTETR"/>
</dbReference>
<dbReference type="EMBL" id="SSMQ01000085">
    <property type="protein sequence ID" value="TKC96515.1"/>
    <property type="molecule type" value="Genomic_DNA"/>
</dbReference>
<dbReference type="Pfam" id="PF00440">
    <property type="entry name" value="TetR_N"/>
    <property type="match status" value="1"/>
</dbReference>
<dbReference type="PROSITE" id="PS50977">
    <property type="entry name" value="HTH_TETR_2"/>
    <property type="match status" value="1"/>
</dbReference>
<dbReference type="OrthoDB" id="5365491at2"/>
<keyword evidence="3" id="KW-0804">Transcription</keyword>
<dbReference type="PANTHER" id="PTHR30055">
    <property type="entry name" value="HTH-TYPE TRANSCRIPTIONAL REGULATOR RUTR"/>
    <property type="match status" value="1"/>
</dbReference>
<accession>A0A4U1IQK1</accession>
<proteinExistence type="predicted"/>
<dbReference type="AlphaFoldDB" id="A0A4U1IQK1"/>
<keyword evidence="1" id="KW-0805">Transcription regulation</keyword>
<dbReference type="PANTHER" id="PTHR30055:SF234">
    <property type="entry name" value="HTH-TYPE TRANSCRIPTIONAL REGULATOR BETI"/>
    <property type="match status" value="1"/>
</dbReference>
<dbReference type="RefSeq" id="WP_136935357.1">
    <property type="nucleotide sequence ID" value="NZ_SSMQ01000085.1"/>
</dbReference>
<organism evidence="6 7">
    <name type="scientific">Polyangium fumosum</name>
    <dbReference type="NCBI Taxonomy" id="889272"/>
    <lineage>
        <taxon>Bacteria</taxon>
        <taxon>Pseudomonadati</taxon>
        <taxon>Myxococcota</taxon>
        <taxon>Polyangia</taxon>
        <taxon>Polyangiales</taxon>
        <taxon>Polyangiaceae</taxon>
        <taxon>Polyangium</taxon>
    </lineage>
</organism>
<reference evidence="6 7" key="1">
    <citation type="submission" date="2019-04" db="EMBL/GenBank/DDBJ databases">
        <authorList>
            <person name="Li Y."/>
            <person name="Wang J."/>
        </authorList>
    </citation>
    <scope>NUCLEOTIDE SEQUENCE [LARGE SCALE GENOMIC DNA]</scope>
    <source>
        <strain evidence="6 7">DSM 14668</strain>
    </source>
</reference>
<dbReference type="InterPro" id="IPR001647">
    <property type="entry name" value="HTH_TetR"/>
</dbReference>
<evidence type="ECO:0000313" key="7">
    <source>
        <dbReference type="Proteomes" id="UP000309215"/>
    </source>
</evidence>
<dbReference type="GO" id="GO:0003700">
    <property type="term" value="F:DNA-binding transcription factor activity"/>
    <property type="evidence" value="ECO:0007669"/>
    <property type="project" value="TreeGrafter"/>
</dbReference>
<dbReference type="InterPro" id="IPR050109">
    <property type="entry name" value="HTH-type_TetR-like_transc_reg"/>
</dbReference>
<dbReference type="Proteomes" id="UP000309215">
    <property type="component" value="Unassembled WGS sequence"/>
</dbReference>
<evidence type="ECO:0000259" key="5">
    <source>
        <dbReference type="PROSITE" id="PS50977"/>
    </source>
</evidence>
<evidence type="ECO:0000256" key="1">
    <source>
        <dbReference type="ARBA" id="ARBA00023015"/>
    </source>
</evidence>
<evidence type="ECO:0000313" key="6">
    <source>
        <dbReference type="EMBL" id="TKC96515.1"/>
    </source>
</evidence>
<dbReference type="InterPro" id="IPR009057">
    <property type="entry name" value="Homeodomain-like_sf"/>
</dbReference>
<dbReference type="Gene3D" id="1.10.357.10">
    <property type="entry name" value="Tetracycline Repressor, domain 2"/>
    <property type="match status" value="1"/>
</dbReference>
<evidence type="ECO:0000256" key="4">
    <source>
        <dbReference type="PROSITE-ProRule" id="PRU00335"/>
    </source>
</evidence>
<gene>
    <name evidence="6" type="ORF">E8A74_45090</name>
</gene>